<accession>A0A2W2AXD1</accession>
<sequence length="156" mass="17276">MRIMIPQFVALVATGLLAGAFIYGLLNVVPTFYEVPLNVHLAYRTQLMKHNSITMQSVMIASVITPFWYAIVVRLSVPATVFAVISGLLALTSLLVTRFGNVPINQLIRRWSSGDIPANWADILRAWDHFNLLRSMAALGCFVSFIAATIVNRVGR</sequence>
<dbReference type="RefSeq" id="WP_110999235.1">
    <property type="nucleotide sequence ID" value="NZ_QKTW01000017.1"/>
</dbReference>
<feature type="transmembrane region" description="Helical" evidence="1">
    <location>
        <begin position="79"/>
        <end position="100"/>
    </location>
</feature>
<evidence type="ECO:0000313" key="2">
    <source>
        <dbReference type="EMBL" id="PZF72644.1"/>
    </source>
</evidence>
<keyword evidence="1" id="KW-0472">Membrane</keyword>
<dbReference type="AlphaFoldDB" id="A0A2W2AXD1"/>
<dbReference type="EMBL" id="QKTW01000017">
    <property type="protein sequence ID" value="PZF72644.1"/>
    <property type="molecule type" value="Genomic_DNA"/>
</dbReference>
<reference evidence="2 3" key="1">
    <citation type="submission" date="2018-06" db="EMBL/GenBank/DDBJ databases">
        <title>Mucibacter soli gen. nov., sp. nov., a new member of the family Chitinophagaceae producing mucin.</title>
        <authorList>
            <person name="Kim M.-K."/>
            <person name="Park S."/>
            <person name="Kim T.-S."/>
            <person name="Joung Y."/>
            <person name="Han J.-H."/>
            <person name="Kim S.B."/>
        </authorList>
    </citation>
    <scope>NUCLEOTIDE SEQUENCE [LARGE SCALE GENOMIC DNA]</scope>
    <source>
        <strain evidence="2 3">R1-15</strain>
    </source>
</reference>
<gene>
    <name evidence="2" type="ORF">DN068_12320</name>
</gene>
<evidence type="ECO:0000313" key="3">
    <source>
        <dbReference type="Proteomes" id="UP000248745"/>
    </source>
</evidence>
<keyword evidence="1" id="KW-0812">Transmembrane</keyword>
<dbReference type="OrthoDB" id="1453741at2"/>
<proteinExistence type="predicted"/>
<feature type="transmembrane region" description="Helical" evidence="1">
    <location>
        <begin position="132"/>
        <end position="151"/>
    </location>
</feature>
<protein>
    <submittedName>
        <fullName evidence="2">DUF1772 domain-containing protein</fullName>
    </submittedName>
</protein>
<keyword evidence="1" id="KW-1133">Transmembrane helix</keyword>
<organism evidence="2 3">
    <name type="scientific">Taibaiella soli</name>
    <dbReference type="NCBI Taxonomy" id="1649169"/>
    <lineage>
        <taxon>Bacteria</taxon>
        <taxon>Pseudomonadati</taxon>
        <taxon>Bacteroidota</taxon>
        <taxon>Chitinophagia</taxon>
        <taxon>Chitinophagales</taxon>
        <taxon>Chitinophagaceae</taxon>
        <taxon>Taibaiella</taxon>
    </lineage>
</organism>
<dbReference type="Proteomes" id="UP000248745">
    <property type="component" value="Unassembled WGS sequence"/>
</dbReference>
<feature type="transmembrane region" description="Helical" evidence="1">
    <location>
        <begin position="53"/>
        <end position="72"/>
    </location>
</feature>
<dbReference type="Pfam" id="PF08592">
    <property type="entry name" value="Anthrone_oxy"/>
    <property type="match status" value="1"/>
</dbReference>
<comment type="caution">
    <text evidence="2">The sequence shown here is derived from an EMBL/GenBank/DDBJ whole genome shotgun (WGS) entry which is preliminary data.</text>
</comment>
<feature type="transmembrane region" description="Helical" evidence="1">
    <location>
        <begin position="7"/>
        <end position="33"/>
    </location>
</feature>
<keyword evidence="3" id="KW-1185">Reference proteome</keyword>
<name>A0A2W2AXD1_9BACT</name>
<dbReference type="InterPro" id="IPR013901">
    <property type="entry name" value="Anthrone_oxy"/>
</dbReference>
<evidence type="ECO:0000256" key="1">
    <source>
        <dbReference type="SAM" id="Phobius"/>
    </source>
</evidence>